<dbReference type="RefSeq" id="WP_054969786.1">
    <property type="nucleotide sequence ID" value="NZ_LJCO01000056.1"/>
</dbReference>
<reference evidence="1 2" key="1">
    <citation type="submission" date="2015-09" db="EMBL/GenBank/DDBJ databases">
        <title>Draft genome sequence of Alicyclobacillus ferrooxydans DSM 22381.</title>
        <authorList>
            <person name="Hemp J."/>
        </authorList>
    </citation>
    <scope>NUCLEOTIDE SEQUENCE [LARGE SCALE GENOMIC DNA]</scope>
    <source>
        <strain evidence="1 2">TC-34</strain>
    </source>
</reference>
<dbReference type="PATRIC" id="fig|471514.4.peg.3486"/>
<gene>
    <name evidence="1" type="ORF">AN477_13970</name>
</gene>
<dbReference type="PANTHER" id="PTHR43167:SF1">
    <property type="entry name" value="PUTATIVE (AFU_ORTHOLOGUE AFUA_6G01830)-RELATED"/>
    <property type="match status" value="1"/>
</dbReference>
<dbReference type="PANTHER" id="PTHR43167">
    <property type="entry name" value="PUTATIVE (AFU_ORTHOLOGUE AFUA_6G01830)-RELATED"/>
    <property type="match status" value="1"/>
</dbReference>
<dbReference type="Gene3D" id="3.40.50.150">
    <property type="entry name" value="Vaccinia Virus protein VP39"/>
    <property type="match status" value="1"/>
</dbReference>
<dbReference type="STRING" id="471514.AN477_13970"/>
<sequence>MQRPSLVDPAMKLAESLGFENSCLDEFGQLLHLLAGHIQSGKVAEIGTGCGVSTAWIASATSLDVYTVDNDEERAIETRKLFVEHPNVHQIVGDWERILHEGPFRLVFVDAKPAKLEGIDKVVNATEVGGLIVIDDLTPVEFWTEEWKRKPDLVRDAWLHHNQLASIEVRTSLKASAILARRIC</sequence>
<accession>A0A0P9CCF5</accession>
<evidence type="ECO:0000313" key="1">
    <source>
        <dbReference type="EMBL" id="KPV43188.1"/>
    </source>
</evidence>
<keyword evidence="2" id="KW-1185">Reference proteome</keyword>
<dbReference type="Proteomes" id="UP000050482">
    <property type="component" value="Unassembled WGS sequence"/>
</dbReference>
<name>A0A0P9CCF5_9BACL</name>
<dbReference type="Pfam" id="PF13578">
    <property type="entry name" value="Methyltransf_24"/>
    <property type="match status" value="1"/>
</dbReference>
<organism evidence="1 2">
    <name type="scientific">Alicyclobacillus ferrooxydans</name>
    <dbReference type="NCBI Taxonomy" id="471514"/>
    <lineage>
        <taxon>Bacteria</taxon>
        <taxon>Bacillati</taxon>
        <taxon>Bacillota</taxon>
        <taxon>Bacilli</taxon>
        <taxon>Bacillales</taxon>
        <taxon>Alicyclobacillaceae</taxon>
        <taxon>Alicyclobacillus</taxon>
    </lineage>
</organism>
<dbReference type="OrthoDB" id="484536at2"/>
<evidence type="ECO:0000313" key="2">
    <source>
        <dbReference type="Proteomes" id="UP000050482"/>
    </source>
</evidence>
<dbReference type="EMBL" id="LJCO01000056">
    <property type="protein sequence ID" value="KPV43188.1"/>
    <property type="molecule type" value="Genomic_DNA"/>
</dbReference>
<dbReference type="AlphaFoldDB" id="A0A0P9CCF5"/>
<comment type="caution">
    <text evidence="1">The sequence shown here is derived from an EMBL/GenBank/DDBJ whole genome shotgun (WGS) entry which is preliminary data.</text>
</comment>
<proteinExistence type="predicted"/>
<dbReference type="SUPFAM" id="SSF53335">
    <property type="entry name" value="S-adenosyl-L-methionine-dependent methyltransferases"/>
    <property type="match status" value="1"/>
</dbReference>
<dbReference type="CDD" id="cd02440">
    <property type="entry name" value="AdoMet_MTases"/>
    <property type="match status" value="1"/>
</dbReference>
<protein>
    <submittedName>
        <fullName evidence="1">Uncharacterized protein</fullName>
    </submittedName>
</protein>
<dbReference type="InterPro" id="IPR029063">
    <property type="entry name" value="SAM-dependent_MTases_sf"/>
</dbReference>